<dbReference type="GeneID" id="85323073"/>
<keyword evidence="3" id="KW-1185">Reference proteome</keyword>
<protein>
    <submittedName>
        <fullName evidence="2">Uncharacterized protein</fullName>
    </submittedName>
</protein>
<evidence type="ECO:0000256" key="1">
    <source>
        <dbReference type="SAM" id="MobiDB-lite"/>
    </source>
</evidence>
<dbReference type="EMBL" id="JAUIRO010000004">
    <property type="protein sequence ID" value="KAK0716810.1"/>
    <property type="molecule type" value="Genomic_DNA"/>
</dbReference>
<proteinExistence type="predicted"/>
<comment type="caution">
    <text evidence="2">The sequence shown here is derived from an EMBL/GenBank/DDBJ whole genome shotgun (WGS) entry which is preliminary data.</text>
</comment>
<gene>
    <name evidence="2" type="ORF">B0T26DRAFT_675230</name>
</gene>
<reference evidence="2" key="1">
    <citation type="submission" date="2023-06" db="EMBL/GenBank/DDBJ databases">
        <title>Genome-scale phylogeny and comparative genomics of the fungal order Sordariales.</title>
        <authorList>
            <consortium name="Lawrence Berkeley National Laboratory"/>
            <person name="Hensen N."/>
            <person name="Bonometti L."/>
            <person name="Westerberg I."/>
            <person name="Brannstrom I.O."/>
            <person name="Guillou S."/>
            <person name="Cros-Aarteil S."/>
            <person name="Calhoun S."/>
            <person name="Haridas S."/>
            <person name="Kuo A."/>
            <person name="Mondo S."/>
            <person name="Pangilinan J."/>
            <person name="Riley R."/>
            <person name="LaButti K."/>
            <person name="Andreopoulos B."/>
            <person name="Lipzen A."/>
            <person name="Chen C."/>
            <person name="Yanf M."/>
            <person name="Daum C."/>
            <person name="Ng V."/>
            <person name="Clum A."/>
            <person name="Steindorff A."/>
            <person name="Ohm R."/>
            <person name="Martin F."/>
            <person name="Silar P."/>
            <person name="Natvig D."/>
            <person name="Lalanne C."/>
            <person name="Gautier V."/>
            <person name="Ament-velasquez S.L."/>
            <person name="Kruys A."/>
            <person name="Hutchinson M.I."/>
            <person name="Powell A.J."/>
            <person name="Barry K."/>
            <person name="Miller A.N."/>
            <person name="Grigoriev I.V."/>
            <person name="Debuchy R."/>
            <person name="Gladieux P."/>
            <person name="Thoren M.H."/>
            <person name="Johannesson H."/>
        </authorList>
    </citation>
    <scope>NUCLEOTIDE SEQUENCE</scope>
    <source>
        <strain evidence="2">SMH2392-1A</strain>
    </source>
</reference>
<dbReference type="RefSeq" id="XP_060295603.1">
    <property type="nucleotide sequence ID" value="XM_060439803.1"/>
</dbReference>
<dbReference type="Proteomes" id="UP001172101">
    <property type="component" value="Unassembled WGS sequence"/>
</dbReference>
<feature type="compositionally biased region" description="Polar residues" evidence="1">
    <location>
        <begin position="145"/>
        <end position="158"/>
    </location>
</feature>
<evidence type="ECO:0000313" key="2">
    <source>
        <dbReference type="EMBL" id="KAK0716810.1"/>
    </source>
</evidence>
<evidence type="ECO:0000313" key="3">
    <source>
        <dbReference type="Proteomes" id="UP001172101"/>
    </source>
</evidence>
<feature type="region of interest" description="Disordered" evidence="1">
    <location>
        <begin position="87"/>
        <end position="176"/>
    </location>
</feature>
<sequence>MASVTAPKKPSAPKGRGRPPAEMDFKEWVQPLLKKGGLPLLGSTYKPTPIHGSGEDKLVLHHTLNFPHKTAKEGLFAHPAWYLFKPRVSSGRSTPESERERQQGTLSSSPPKIKSSSEDGNRLTQTQTRTSNTSSGPTSSGPTLLKQSTGLTGDTNVTVPDRERSASPPPTLNQEADIGLPLGQIYRGETQPHATSYYLVLDEYQRVWLWRHSPDKEEESDEFDGVLSTDMDSHFRATILWHDLDEWAKKGCKEVDNASFSSQIRDHATVSTTNLDLVQLGEKQVADARTIGLEAHAKYQIDMAAYLAAHK</sequence>
<feature type="region of interest" description="Disordered" evidence="1">
    <location>
        <begin position="1"/>
        <end position="23"/>
    </location>
</feature>
<feature type="compositionally biased region" description="Low complexity" evidence="1">
    <location>
        <begin position="122"/>
        <end position="143"/>
    </location>
</feature>
<name>A0AA40DV79_9PEZI</name>
<accession>A0AA40DV79</accession>
<organism evidence="2 3">
    <name type="scientific">Lasiosphaeria miniovina</name>
    <dbReference type="NCBI Taxonomy" id="1954250"/>
    <lineage>
        <taxon>Eukaryota</taxon>
        <taxon>Fungi</taxon>
        <taxon>Dikarya</taxon>
        <taxon>Ascomycota</taxon>
        <taxon>Pezizomycotina</taxon>
        <taxon>Sordariomycetes</taxon>
        <taxon>Sordariomycetidae</taxon>
        <taxon>Sordariales</taxon>
        <taxon>Lasiosphaeriaceae</taxon>
        <taxon>Lasiosphaeria</taxon>
    </lineage>
</organism>
<dbReference type="AlphaFoldDB" id="A0AA40DV79"/>